<comment type="caution">
    <text evidence="1">The sequence shown here is derived from an EMBL/GenBank/DDBJ whole genome shotgun (WGS) entry which is preliminary data.</text>
</comment>
<accession>A0AAE3IJ54</accession>
<dbReference type="RefSeq" id="WP_267300714.1">
    <property type="nucleotide sequence ID" value="NZ_JAOQJZ010000004.1"/>
</dbReference>
<gene>
    <name evidence="1" type="ORF">OCV57_05395</name>
</gene>
<dbReference type="AlphaFoldDB" id="A0AAE3IJ54"/>
<name>A0AAE3IJ54_9FIRM</name>
<evidence type="ECO:0000313" key="1">
    <source>
        <dbReference type="EMBL" id="MCU6705362.1"/>
    </source>
</evidence>
<dbReference type="Proteomes" id="UP001208131">
    <property type="component" value="Unassembled WGS sequence"/>
</dbReference>
<evidence type="ECO:0000313" key="2">
    <source>
        <dbReference type="Proteomes" id="UP001208131"/>
    </source>
</evidence>
<proteinExistence type="predicted"/>
<protein>
    <submittedName>
        <fullName evidence="1">Uncharacterized protein</fullName>
    </submittedName>
</protein>
<sequence>MTNDATLGICSEFIYDEGCKIEEAVIQFKIDYENAVEADTKKAEDSEFYGIKKYSIFKFFEDTGILLHVTTEIDEENNTLSTTVDSLCSYCVIDMEKLLNDWLEFEAETEEQPEVFQSVCSSVMYAMKMGFEDSLNIIITDKAHELLLEHGGIVGLVAELTIQALNALLNISEEAKISIYTYGAATMADCFSEYLKNQLYQSFIIGEDYYEVYNNDISKRYFVYLAKLRLYSEDRYCKFRNLYNIEDYSNELLIANYNISFLQDYLSRDYIWW</sequence>
<keyword evidence="2" id="KW-1185">Reference proteome</keyword>
<reference evidence="1 2" key="1">
    <citation type="journal article" date="2021" name="ISME Commun">
        <title>Automated analysis of genomic sequences facilitates high-throughput and comprehensive description of bacteria.</title>
        <authorList>
            <person name="Hitch T.C.A."/>
        </authorList>
    </citation>
    <scope>NUCLEOTIDE SEQUENCE [LARGE SCALE GENOMIC DNA]</scope>
    <source>
        <strain evidence="1 2">Sanger_31</strain>
    </source>
</reference>
<dbReference type="EMBL" id="JAOQJZ010000004">
    <property type="protein sequence ID" value="MCU6705362.1"/>
    <property type="molecule type" value="Genomic_DNA"/>
</dbReference>
<organism evidence="1 2">
    <name type="scientific">Hominimerdicola aceti</name>
    <dbReference type="NCBI Taxonomy" id="2981726"/>
    <lineage>
        <taxon>Bacteria</taxon>
        <taxon>Bacillati</taxon>
        <taxon>Bacillota</taxon>
        <taxon>Clostridia</taxon>
        <taxon>Eubacteriales</taxon>
        <taxon>Oscillospiraceae</taxon>
        <taxon>Hominimerdicola</taxon>
    </lineage>
</organism>